<comment type="caution">
    <text evidence="1">The sequence shown here is derived from an EMBL/GenBank/DDBJ whole genome shotgun (WGS) entry which is preliminary data.</text>
</comment>
<evidence type="ECO:0000313" key="1">
    <source>
        <dbReference type="EMBL" id="NNH37744.1"/>
    </source>
</evidence>
<dbReference type="Proteomes" id="UP000532147">
    <property type="component" value="Unassembled WGS sequence"/>
</dbReference>
<organism evidence="1 2">
    <name type="scientific">Acinetobacter terrae</name>
    <dbReference type="NCBI Taxonomy" id="2731247"/>
    <lineage>
        <taxon>Bacteria</taxon>
        <taxon>Pseudomonadati</taxon>
        <taxon>Pseudomonadota</taxon>
        <taxon>Gammaproteobacteria</taxon>
        <taxon>Moraxellales</taxon>
        <taxon>Moraxellaceae</taxon>
        <taxon>Acinetobacter</taxon>
        <taxon>Acinetobacter Taxon 24</taxon>
    </lineage>
</organism>
<sequence length="252" mass="27655">MTKAYFILILTSFVVAGCGTTQVKRGNLGKVIEPQESRLILSTKNIVSVGDVMLRAGEYSKEGIKLETETFNLKDSQTTSVKHKQHTFIFSIPSGEYLLYSQNNEGSYYASEQPFSGLKGTKDGYGGLFVPNGSPSATEFYWNWNKAPNVLFAHQAMLLTPINGSIGKTSSALKNKNASIPSATLTYAGVASAQVRFVYKEFTADGYARPAFTQEVSLDYKPGGTYAYKSALFKVYKADSTSINFEIINPLY</sequence>
<proteinExistence type="predicted"/>
<dbReference type="AlphaFoldDB" id="A0A8E4F6M3"/>
<dbReference type="EMBL" id="JABERH010000004">
    <property type="protein sequence ID" value="NNH37744.1"/>
    <property type="molecule type" value="Genomic_DNA"/>
</dbReference>
<dbReference type="RefSeq" id="WP_171533879.1">
    <property type="nucleotide sequence ID" value="NZ_JABERH010000004.1"/>
</dbReference>
<reference evidence="1 2" key="1">
    <citation type="submission" date="2020-04" db="EMBL/GenBank/DDBJ databases">
        <title>Acinetobacter Taxon 24.</title>
        <authorList>
            <person name="Nemec A."/>
            <person name="Radolfova-Krizova L."/>
            <person name="Higgins P.G."/>
            <person name="Spanelova P."/>
        </authorList>
    </citation>
    <scope>NUCLEOTIDE SEQUENCE [LARGE SCALE GENOMIC DNA]</scope>
    <source>
        <strain evidence="1 2">ANC 4280</strain>
    </source>
</reference>
<gene>
    <name evidence="1" type="ORF">HLH11_03585</name>
</gene>
<protein>
    <submittedName>
        <fullName evidence="1">Uncharacterized protein</fullName>
    </submittedName>
</protein>
<dbReference type="PROSITE" id="PS51257">
    <property type="entry name" value="PROKAR_LIPOPROTEIN"/>
    <property type="match status" value="1"/>
</dbReference>
<accession>A0A8E4F6M3</accession>
<name>A0A8E4F6M3_9GAMM</name>
<evidence type="ECO:0000313" key="2">
    <source>
        <dbReference type="Proteomes" id="UP000532147"/>
    </source>
</evidence>